<dbReference type="EMBL" id="ABCS01000031">
    <property type="protein sequence ID" value="EDM78374.1"/>
    <property type="molecule type" value="Genomic_DNA"/>
</dbReference>
<proteinExistence type="predicted"/>
<protein>
    <submittedName>
        <fullName evidence="1">Uncharacterized protein</fullName>
    </submittedName>
</protein>
<evidence type="ECO:0000313" key="2">
    <source>
        <dbReference type="Proteomes" id="UP000005801"/>
    </source>
</evidence>
<evidence type="ECO:0000313" key="1">
    <source>
        <dbReference type="EMBL" id="EDM78374.1"/>
    </source>
</evidence>
<gene>
    <name evidence="1" type="ORF">PPSIR1_05981</name>
</gene>
<reference evidence="1 2" key="1">
    <citation type="submission" date="2007-06" db="EMBL/GenBank/DDBJ databases">
        <authorList>
            <person name="Shimkets L."/>
            <person name="Ferriera S."/>
            <person name="Johnson J."/>
            <person name="Kravitz S."/>
            <person name="Beeson K."/>
            <person name="Sutton G."/>
            <person name="Rogers Y.-H."/>
            <person name="Friedman R."/>
            <person name="Frazier M."/>
            <person name="Venter J.C."/>
        </authorList>
    </citation>
    <scope>NUCLEOTIDE SEQUENCE [LARGE SCALE GENOMIC DNA]</scope>
    <source>
        <strain evidence="1 2">SIR-1</strain>
    </source>
</reference>
<organism evidence="1 2">
    <name type="scientific">Plesiocystis pacifica SIR-1</name>
    <dbReference type="NCBI Taxonomy" id="391625"/>
    <lineage>
        <taxon>Bacteria</taxon>
        <taxon>Pseudomonadati</taxon>
        <taxon>Myxococcota</taxon>
        <taxon>Polyangia</taxon>
        <taxon>Nannocystales</taxon>
        <taxon>Nannocystaceae</taxon>
        <taxon>Plesiocystis</taxon>
    </lineage>
</organism>
<keyword evidence="2" id="KW-1185">Reference proteome</keyword>
<dbReference type="STRING" id="391625.PPSIR1_05981"/>
<comment type="caution">
    <text evidence="1">The sequence shown here is derived from an EMBL/GenBank/DDBJ whole genome shotgun (WGS) entry which is preliminary data.</text>
</comment>
<dbReference type="Proteomes" id="UP000005801">
    <property type="component" value="Unassembled WGS sequence"/>
</dbReference>
<dbReference type="RefSeq" id="WP_006972418.1">
    <property type="nucleotide sequence ID" value="NZ_ABCS01000031.1"/>
</dbReference>
<name>A6G6S1_9BACT</name>
<dbReference type="AlphaFoldDB" id="A6G6S1"/>
<accession>A6G6S1</accession>
<sequence>MNARKLTPQQRLRKLGYTTSAAGIREFQADFNRFAAQPLLRTGVLDAETIEALELAYCSREVFEDLRDSRDLQRNRQQRGGRHSDG</sequence>